<dbReference type="EMBL" id="JARUJP010000001">
    <property type="protein sequence ID" value="MDW8799570.1"/>
    <property type="molecule type" value="Genomic_DNA"/>
</dbReference>
<evidence type="ECO:0008006" key="3">
    <source>
        <dbReference type="Google" id="ProtNLM"/>
    </source>
</evidence>
<evidence type="ECO:0000313" key="1">
    <source>
        <dbReference type="EMBL" id="MDW8799570.1"/>
    </source>
</evidence>
<name>A0ABU4JN81_9CLOT</name>
<evidence type="ECO:0000313" key="2">
    <source>
        <dbReference type="Proteomes" id="UP001281656"/>
    </source>
</evidence>
<keyword evidence="2" id="KW-1185">Reference proteome</keyword>
<protein>
    <recommendedName>
        <fullName evidence="3">Spo0E like sporulation regulatory protein</fullName>
    </recommendedName>
</protein>
<gene>
    <name evidence="1" type="ORF">P8V03_00205</name>
</gene>
<organism evidence="1 2">
    <name type="scientific">Clostridium tanneri</name>
    <dbReference type="NCBI Taxonomy" id="3037988"/>
    <lineage>
        <taxon>Bacteria</taxon>
        <taxon>Bacillati</taxon>
        <taxon>Bacillota</taxon>
        <taxon>Clostridia</taxon>
        <taxon>Eubacteriales</taxon>
        <taxon>Clostridiaceae</taxon>
        <taxon>Clostridium</taxon>
    </lineage>
</organism>
<sequence length="60" mass="7384">MKVELDMEEIKNIENLIVSRINELRDKIVDDADKEEELREIIRYYKKLIEKINDQRDLKH</sequence>
<comment type="caution">
    <text evidence="1">The sequence shown here is derived from an EMBL/GenBank/DDBJ whole genome shotgun (WGS) entry which is preliminary data.</text>
</comment>
<accession>A0ABU4JN81</accession>
<proteinExistence type="predicted"/>
<dbReference type="Proteomes" id="UP001281656">
    <property type="component" value="Unassembled WGS sequence"/>
</dbReference>
<reference evidence="1 2" key="1">
    <citation type="submission" date="2023-04" db="EMBL/GenBank/DDBJ databases">
        <title>Clostridium tannerae sp. nov., isolated from the fecal material of an alpaca.</title>
        <authorList>
            <person name="Miller S."/>
            <person name="Hendry M."/>
            <person name="King J."/>
            <person name="Sankaranarayanan K."/>
            <person name="Lawson P.A."/>
        </authorList>
    </citation>
    <scope>NUCLEOTIDE SEQUENCE [LARGE SCALE GENOMIC DNA]</scope>
    <source>
        <strain evidence="1 2">A1-XYC3</strain>
    </source>
</reference>
<dbReference type="RefSeq" id="WP_261670722.1">
    <property type="nucleotide sequence ID" value="NZ_JARUJP010000001.1"/>
</dbReference>